<feature type="domain" description="Aminotransferase class I/classII large" evidence="5">
    <location>
        <begin position="290"/>
        <end position="594"/>
    </location>
</feature>
<dbReference type="EMBL" id="MOBU01000014">
    <property type="protein sequence ID" value="RON65743.1"/>
    <property type="molecule type" value="Genomic_DNA"/>
</dbReference>
<comment type="caution">
    <text evidence="7">The sequence shown here is derived from an EMBL/GenBank/DDBJ whole genome shotgun (WGS) entry which is preliminary data.</text>
</comment>
<comment type="cofactor">
    <cofactor evidence="1 4">
        <name>pyridoxal 5'-phosphate</name>
        <dbReference type="ChEBI" id="CHEBI:597326"/>
    </cofactor>
</comment>
<dbReference type="InterPro" id="IPR015424">
    <property type="entry name" value="PyrdxlP-dep_Trfase"/>
</dbReference>
<evidence type="ECO:0000313" key="7">
    <source>
        <dbReference type="EMBL" id="RON65743.1"/>
    </source>
</evidence>
<dbReference type="CDD" id="cd00609">
    <property type="entry name" value="AAT_like"/>
    <property type="match status" value="1"/>
</dbReference>
<dbReference type="PANTHER" id="PTHR42885:SF1">
    <property type="entry name" value="THREONINE-PHOSPHATE DECARBOXYLASE"/>
    <property type="match status" value="1"/>
</dbReference>
<keyword evidence="4 7" id="KW-0032">Aminotransferase</keyword>
<dbReference type="SUPFAM" id="SSF53383">
    <property type="entry name" value="PLP-dependent transferases"/>
    <property type="match status" value="1"/>
</dbReference>
<comment type="similarity">
    <text evidence="4">Belongs to the class-I pyridoxal-phosphate-dependent aminotransferase family.</text>
</comment>
<proteinExistence type="inferred from homology"/>
<evidence type="ECO:0000313" key="8">
    <source>
        <dbReference type="Proteomes" id="UP000285757"/>
    </source>
</evidence>
<dbReference type="GO" id="GO:0030170">
    <property type="term" value="F:pyridoxal phosphate binding"/>
    <property type="evidence" value="ECO:0007669"/>
    <property type="project" value="InterPro"/>
</dbReference>
<name>A0A423LBR1_PSEFL</name>
<keyword evidence="2" id="KW-0460">Magnesium</keyword>
<dbReference type="AlphaFoldDB" id="A0A423LBR1"/>
<dbReference type="Gene3D" id="3.90.1150.10">
    <property type="entry name" value="Aspartate Aminotransferase, domain 1"/>
    <property type="match status" value="1"/>
</dbReference>
<dbReference type="PANTHER" id="PTHR42885">
    <property type="entry name" value="HISTIDINOL-PHOSPHATE AMINOTRANSFERASE-RELATED"/>
    <property type="match status" value="1"/>
</dbReference>
<evidence type="ECO:0000259" key="5">
    <source>
        <dbReference type="Pfam" id="PF00155"/>
    </source>
</evidence>
<dbReference type="Pfam" id="PF12804">
    <property type="entry name" value="NTP_transf_3"/>
    <property type="match status" value="1"/>
</dbReference>
<protein>
    <recommendedName>
        <fullName evidence="4">Aminotransferase</fullName>
        <ecNumber evidence="4">2.6.1.-</ecNumber>
    </recommendedName>
</protein>
<feature type="domain" description="MobA-like NTP transferase" evidence="6">
    <location>
        <begin position="6"/>
        <end position="127"/>
    </location>
</feature>
<gene>
    <name evidence="7" type="ORF">BK671_17595</name>
</gene>
<keyword evidence="4 7" id="KW-0808">Transferase</keyword>
<dbReference type="InterPro" id="IPR029044">
    <property type="entry name" value="Nucleotide-diphossugar_trans"/>
</dbReference>
<dbReference type="RefSeq" id="WP_123533775.1">
    <property type="nucleotide sequence ID" value="NZ_MOBU01000014.1"/>
</dbReference>
<dbReference type="Gene3D" id="3.40.640.10">
    <property type="entry name" value="Type I PLP-dependent aspartate aminotransferase-like (Major domain)"/>
    <property type="match status" value="1"/>
</dbReference>
<dbReference type="InterPro" id="IPR025877">
    <property type="entry name" value="MobA-like_NTP_Trfase"/>
</dbReference>
<dbReference type="Gene3D" id="3.90.550.10">
    <property type="entry name" value="Spore Coat Polysaccharide Biosynthesis Protein SpsA, Chain A"/>
    <property type="match status" value="1"/>
</dbReference>
<evidence type="ECO:0000256" key="3">
    <source>
        <dbReference type="ARBA" id="ARBA00022898"/>
    </source>
</evidence>
<dbReference type="InterPro" id="IPR015421">
    <property type="entry name" value="PyrdxlP-dep_Trfase_major"/>
</dbReference>
<evidence type="ECO:0000259" key="6">
    <source>
        <dbReference type="Pfam" id="PF12804"/>
    </source>
</evidence>
<dbReference type="Proteomes" id="UP000285757">
    <property type="component" value="Unassembled WGS sequence"/>
</dbReference>
<evidence type="ECO:0000256" key="4">
    <source>
        <dbReference type="RuleBase" id="RU000481"/>
    </source>
</evidence>
<evidence type="ECO:0000256" key="2">
    <source>
        <dbReference type="ARBA" id="ARBA00022842"/>
    </source>
</evidence>
<evidence type="ECO:0000256" key="1">
    <source>
        <dbReference type="ARBA" id="ARBA00001933"/>
    </source>
</evidence>
<organism evidence="7 8">
    <name type="scientific">Pseudomonas fluorescens</name>
    <dbReference type="NCBI Taxonomy" id="294"/>
    <lineage>
        <taxon>Bacteria</taxon>
        <taxon>Pseudomonadati</taxon>
        <taxon>Pseudomonadota</taxon>
        <taxon>Gammaproteobacteria</taxon>
        <taxon>Pseudomonadales</taxon>
        <taxon>Pseudomonadaceae</taxon>
        <taxon>Pseudomonas</taxon>
    </lineage>
</organism>
<keyword evidence="3" id="KW-0663">Pyridoxal phosphate</keyword>
<dbReference type="CDD" id="cd02523">
    <property type="entry name" value="PC_cytidylyltransferase"/>
    <property type="match status" value="1"/>
</dbReference>
<dbReference type="PROSITE" id="PS00105">
    <property type="entry name" value="AA_TRANSFER_CLASS_1"/>
    <property type="match status" value="1"/>
</dbReference>
<dbReference type="InterPro" id="IPR004838">
    <property type="entry name" value="NHTrfase_class1_PyrdxlP-BS"/>
</dbReference>
<dbReference type="EC" id="2.6.1.-" evidence="4"/>
<dbReference type="GO" id="GO:0008483">
    <property type="term" value="F:transaminase activity"/>
    <property type="evidence" value="ECO:0007669"/>
    <property type="project" value="UniProtKB-KW"/>
</dbReference>
<accession>A0A423LBR1</accession>
<dbReference type="InterPro" id="IPR004839">
    <property type="entry name" value="Aminotransferase_I/II_large"/>
</dbReference>
<sequence>MNNQTAIILCAGRGSRLGKRTRHTPKPLVKTNNVAFIDNALNNLQTLGITHVVVVVGYQSETITAHLRAMDTAINFEFVSNPDWATTNNIYSLYLAREHITANTLIIEGDIYFSASSLQQLLQKPGDLIALVSPLGKNMEGTYAVLEGDHLQGFGSTKDIGHQAHDGQYKTVNLYQIGSATFAEHVKKQLASNVRKDNVNAYYEDVFKKASLEGKWDIQTVIVPTTEWYEVDNYYDLTVCNYVSSRDRLGFVQNRHGGYWRYPMLDFALIYNFHFPPQQMKDKIRDNFDHILLNYPGGRKLIEESLSEFLGVSARHLCIANGAAEIIKLLPSVYTGSALVTVPSFNEYANVFGEQRTLCHYTREEDDFAIDIDALLATCRQQRPEVVIIESPNNPTGALTPASALASLAVQLLELDISLIVDESFLDFSNHASSTMLNVLDDHPNLVVIRSMSKTFGIGGIRIGYLASANRTLMALINSLLPIWNINGFAEEFLLHLPQYQQEYLASCQQVINDTRAFQQALNAIDGISGFQTEANFVYCKTHHADAQTISRLLLDEHHMYIKECSGKRNEDSDKYFRISCRTPDENARLIQALTCVMQDLASLKQTSSQPKESTVELA</sequence>
<dbReference type="Pfam" id="PF00155">
    <property type="entry name" value="Aminotran_1_2"/>
    <property type="match status" value="1"/>
</dbReference>
<reference evidence="7 8" key="1">
    <citation type="submission" date="2016-10" db="EMBL/GenBank/DDBJ databases">
        <title>Comparative genome analysis of multiple Pseudomonas spp. focuses on biocontrol and plant growth promoting traits.</title>
        <authorList>
            <person name="Tao X.-Y."/>
            <person name="Taylor C.G."/>
        </authorList>
    </citation>
    <scope>NUCLEOTIDE SEQUENCE [LARGE SCALE GENOMIC DNA]</scope>
    <source>
        <strain evidence="7 8">24D3</strain>
    </source>
</reference>
<dbReference type="SUPFAM" id="SSF53448">
    <property type="entry name" value="Nucleotide-diphospho-sugar transferases"/>
    <property type="match status" value="1"/>
</dbReference>
<dbReference type="InterPro" id="IPR015422">
    <property type="entry name" value="PyrdxlP-dep_Trfase_small"/>
</dbReference>
<dbReference type="GO" id="GO:0016779">
    <property type="term" value="F:nucleotidyltransferase activity"/>
    <property type="evidence" value="ECO:0007669"/>
    <property type="project" value="UniProtKB-ARBA"/>
</dbReference>